<feature type="transmembrane region" description="Helical" evidence="2">
    <location>
        <begin position="81"/>
        <end position="105"/>
    </location>
</feature>
<dbReference type="PROSITE" id="PS50943">
    <property type="entry name" value="HTH_CROC1"/>
    <property type="match status" value="1"/>
</dbReference>
<gene>
    <name evidence="4" type="ORF">NRIC_25370</name>
</gene>
<keyword evidence="2" id="KW-0472">Membrane</keyword>
<evidence type="ECO:0000256" key="1">
    <source>
        <dbReference type="ARBA" id="ARBA00023125"/>
    </source>
</evidence>
<sequence>MIGKTITHLRKKKLITQQQLADELNISRQTISNWETGKSLPDINMVLQISLFFDVSLDILIKGDEQLMKKIRDDAVINQLLGQSIFILIVCFFVSLFSILSLNPLLVHGSRMLMADIPLQIMFIISICFVAVLYFKSFYKESLNMTQKIIHRIIQIIIFISFFITVFSFLLTILTYSGVIVFATGV</sequence>
<comment type="caution">
    <text evidence="4">The sequence shown here is derived from an EMBL/GenBank/DDBJ whole genome shotgun (WGS) entry which is preliminary data.</text>
</comment>
<keyword evidence="2" id="KW-0812">Transmembrane</keyword>
<evidence type="ECO:0000256" key="2">
    <source>
        <dbReference type="SAM" id="Phobius"/>
    </source>
</evidence>
<protein>
    <recommendedName>
        <fullName evidence="3">HTH cro/C1-type domain-containing protein</fullName>
    </recommendedName>
</protein>
<dbReference type="AlphaFoldDB" id="A0A4P5PAH1"/>
<dbReference type="SMART" id="SM00530">
    <property type="entry name" value="HTH_XRE"/>
    <property type="match status" value="1"/>
</dbReference>
<evidence type="ECO:0000313" key="5">
    <source>
        <dbReference type="Proteomes" id="UP000290567"/>
    </source>
</evidence>
<organism evidence="4 5">
    <name type="scientific">Enterococcus florum</name>
    <dbReference type="NCBI Taxonomy" id="2480627"/>
    <lineage>
        <taxon>Bacteria</taxon>
        <taxon>Bacillati</taxon>
        <taxon>Bacillota</taxon>
        <taxon>Bacilli</taxon>
        <taxon>Lactobacillales</taxon>
        <taxon>Enterococcaceae</taxon>
        <taxon>Enterococcus</taxon>
    </lineage>
</organism>
<dbReference type="SUPFAM" id="SSF47413">
    <property type="entry name" value="lambda repressor-like DNA-binding domains"/>
    <property type="match status" value="1"/>
</dbReference>
<name>A0A4P5PAH1_9ENTE</name>
<dbReference type="Gene3D" id="1.10.260.40">
    <property type="entry name" value="lambda repressor-like DNA-binding domains"/>
    <property type="match status" value="1"/>
</dbReference>
<feature type="transmembrane region" description="Helical" evidence="2">
    <location>
        <begin position="156"/>
        <end position="183"/>
    </location>
</feature>
<keyword evidence="1" id="KW-0238">DNA-binding</keyword>
<evidence type="ECO:0000259" key="3">
    <source>
        <dbReference type="PROSITE" id="PS50943"/>
    </source>
</evidence>
<keyword evidence="5" id="KW-1185">Reference proteome</keyword>
<accession>A0A4P5PAH1</accession>
<feature type="domain" description="HTH cro/C1-type" evidence="3">
    <location>
        <begin position="6"/>
        <end position="60"/>
    </location>
</feature>
<evidence type="ECO:0000313" key="4">
    <source>
        <dbReference type="EMBL" id="GCF94646.1"/>
    </source>
</evidence>
<dbReference type="RefSeq" id="WP_175580086.1">
    <property type="nucleotide sequence ID" value="NZ_BJCC01000022.1"/>
</dbReference>
<dbReference type="PANTHER" id="PTHR46558">
    <property type="entry name" value="TRACRIPTIONAL REGULATORY PROTEIN-RELATED-RELATED"/>
    <property type="match status" value="1"/>
</dbReference>
<dbReference type="PANTHER" id="PTHR46558:SF4">
    <property type="entry name" value="DNA-BIDING PHAGE PROTEIN"/>
    <property type="match status" value="1"/>
</dbReference>
<keyword evidence="2" id="KW-1133">Transmembrane helix</keyword>
<dbReference type="InterPro" id="IPR001387">
    <property type="entry name" value="Cro/C1-type_HTH"/>
</dbReference>
<dbReference type="Pfam" id="PF01381">
    <property type="entry name" value="HTH_3"/>
    <property type="match status" value="1"/>
</dbReference>
<feature type="transmembrane region" description="Helical" evidence="2">
    <location>
        <begin position="117"/>
        <end position="135"/>
    </location>
</feature>
<dbReference type="Proteomes" id="UP000290567">
    <property type="component" value="Unassembled WGS sequence"/>
</dbReference>
<dbReference type="InterPro" id="IPR010982">
    <property type="entry name" value="Lambda_DNA-bd_dom_sf"/>
</dbReference>
<proteinExistence type="predicted"/>
<dbReference type="GO" id="GO:0003677">
    <property type="term" value="F:DNA binding"/>
    <property type="evidence" value="ECO:0007669"/>
    <property type="project" value="UniProtKB-KW"/>
</dbReference>
<reference evidence="5" key="1">
    <citation type="submission" date="2019-02" db="EMBL/GenBank/DDBJ databases">
        <title>Draft genome sequence of Enterococcus sp. Gos25-1.</title>
        <authorList>
            <person name="Tanaka N."/>
            <person name="Shiwa Y."/>
            <person name="Fujita N."/>
        </authorList>
    </citation>
    <scope>NUCLEOTIDE SEQUENCE [LARGE SCALE GENOMIC DNA]</scope>
    <source>
        <strain evidence="5">Gos25-1</strain>
    </source>
</reference>
<dbReference type="EMBL" id="BJCC01000022">
    <property type="protein sequence ID" value="GCF94646.1"/>
    <property type="molecule type" value="Genomic_DNA"/>
</dbReference>
<dbReference type="CDD" id="cd00093">
    <property type="entry name" value="HTH_XRE"/>
    <property type="match status" value="1"/>
</dbReference>